<comment type="caution">
    <text evidence="1">The sequence shown here is derived from an EMBL/GenBank/DDBJ whole genome shotgun (WGS) entry which is preliminary data.</text>
</comment>
<accession>A0A0P9LND0</accession>
<protein>
    <submittedName>
        <fullName evidence="1">Uncharacterized protein</fullName>
    </submittedName>
</protein>
<dbReference type="RefSeq" id="WP_054086860.1">
    <property type="nucleotide sequence ID" value="NZ_LJPZ01000377.1"/>
</dbReference>
<gene>
    <name evidence="1" type="ORF">ALQ65_02332</name>
</gene>
<organism evidence="1 2">
    <name type="scientific">Pseudomonas syringae pv. coriandricola</name>
    <dbReference type="NCBI Taxonomy" id="264453"/>
    <lineage>
        <taxon>Bacteria</taxon>
        <taxon>Pseudomonadati</taxon>
        <taxon>Pseudomonadota</taxon>
        <taxon>Gammaproteobacteria</taxon>
        <taxon>Pseudomonadales</taxon>
        <taxon>Pseudomonadaceae</taxon>
        <taxon>Pseudomonas</taxon>
    </lineage>
</organism>
<sequence length="128" mass="14218">MNENLERTLLSKFPKIFDIKESDPDDYLWGIHCGDGWAPLIATICRQLQLHVETTGRPQIVATQIKQKMGILRCVFSGTDDYSNGVIDTAVGMSFVTCELCGNKGVLARGTKGWVRVLCEQCRLDNPG</sequence>
<name>A0A0P9LND0_9PSED</name>
<reference evidence="1 2" key="1">
    <citation type="submission" date="2018-08" db="EMBL/GenBank/DDBJ databases">
        <title>Recombination of ecologically and evolutionarily significant loci maintains genetic cohesion in the Pseudomonas syringae species complex.</title>
        <authorList>
            <person name="Dillon M."/>
            <person name="Thakur S."/>
            <person name="Almeida R.N.D."/>
            <person name="Weir B.S."/>
            <person name="Guttman D.S."/>
        </authorList>
    </citation>
    <scope>NUCLEOTIDE SEQUENCE [LARGE SCALE GENOMIC DNA]</scope>
    <source>
        <strain evidence="1 2">ICMP 12341</strain>
    </source>
</reference>
<proteinExistence type="predicted"/>
<dbReference type="Proteomes" id="UP000271468">
    <property type="component" value="Unassembled WGS sequence"/>
</dbReference>
<evidence type="ECO:0000313" key="2">
    <source>
        <dbReference type="Proteomes" id="UP000271468"/>
    </source>
</evidence>
<dbReference type="AlphaFoldDB" id="A0A0P9LND0"/>
<evidence type="ECO:0000313" key="1">
    <source>
        <dbReference type="EMBL" id="RMN09689.1"/>
    </source>
</evidence>
<dbReference type="EMBL" id="RBOV01000281">
    <property type="protein sequence ID" value="RMN09689.1"/>
    <property type="molecule type" value="Genomic_DNA"/>
</dbReference>